<reference evidence="1" key="1">
    <citation type="journal article" date="2015" name="Nature">
        <title>Complex archaea that bridge the gap between prokaryotes and eukaryotes.</title>
        <authorList>
            <person name="Spang A."/>
            <person name="Saw J.H."/>
            <person name="Jorgensen S.L."/>
            <person name="Zaremba-Niedzwiedzka K."/>
            <person name="Martijn J."/>
            <person name="Lind A.E."/>
            <person name="van Eijk R."/>
            <person name="Schleper C."/>
            <person name="Guy L."/>
            <person name="Ettema T.J."/>
        </authorList>
    </citation>
    <scope>NUCLEOTIDE SEQUENCE</scope>
</reference>
<organism evidence="1">
    <name type="scientific">marine sediment metagenome</name>
    <dbReference type="NCBI Taxonomy" id="412755"/>
    <lineage>
        <taxon>unclassified sequences</taxon>
        <taxon>metagenomes</taxon>
        <taxon>ecological metagenomes</taxon>
    </lineage>
</organism>
<accession>A0A0F9F1F1</accession>
<protein>
    <submittedName>
        <fullName evidence="1">Uncharacterized protein</fullName>
    </submittedName>
</protein>
<evidence type="ECO:0000313" key="1">
    <source>
        <dbReference type="EMBL" id="KKL51085.1"/>
    </source>
</evidence>
<proteinExistence type="predicted"/>
<dbReference type="Pfam" id="PF06897">
    <property type="entry name" value="DUF1269"/>
    <property type="match status" value="1"/>
</dbReference>
<name>A0A0F9F1F1_9ZZZZ</name>
<dbReference type="InterPro" id="IPR009200">
    <property type="entry name" value="DUF1269_membrane"/>
</dbReference>
<comment type="caution">
    <text evidence="1">The sequence shown here is derived from an EMBL/GenBank/DDBJ whole genome shotgun (WGS) entry which is preliminary data.</text>
</comment>
<feature type="non-terminal residue" evidence="1">
    <location>
        <position position="1"/>
    </location>
</feature>
<dbReference type="AlphaFoldDB" id="A0A0F9F1F1"/>
<sequence length="55" mass="5870">PGTSAIFAVIRKIIPDKVIDDLAPYGGKVLRTSLTHDEEAQLISALHGRGEKEAA</sequence>
<dbReference type="EMBL" id="LAZR01032366">
    <property type="protein sequence ID" value="KKL51085.1"/>
    <property type="molecule type" value="Genomic_DNA"/>
</dbReference>
<gene>
    <name evidence="1" type="ORF">LCGC14_2299000</name>
</gene>